<dbReference type="Proteomes" id="UP001310022">
    <property type="component" value="Unassembled WGS sequence"/>
</dbReference>
<gene>
    <name evidence="1" type="ORF">PEDI_49030</name>
</gene>
<dbReference type="InterPro" id="IPR007487">
    <property type="entry name" value="ABC_transpt-TYRBP-like"/>
</dbReference>
<reference evidence="1 2" key="1">
    <citation type="submission" date="2021-12" db="EMBL/GenBank/DDBJ databases">
        <title>Genome sequencing of bacteria with rrn-lacking chromosome and rrn-plasmid.</title>
        <authorList>
            <person name="Anda M."/>
            <person name="Iwasaki W."/>
        </authorList>
    </citation>
    <scope>NUCLEOTIDE SEQUENCE [LARGE SCALE GENOMIC DNA]</scope>
    <source>
        <strain evidence="1 2">NBRC 15940</strain>
    </source>
</reference>
<dbReference type="PROSITE" id="PS51257">
    <property type="entry name" value="PROKAR_LIPOPROTEIN"/>
    <property type="match status" value="1"/>
</dbReference>
<sequence length="322" mass="36603">MIRLYFFLILYSLFFSGCTSDSSKKALYINSYHVGYPSSDQISLGVLNAFHDTSITLDSICLDFKRNNSPDFIHEKVKATMEKIRAFEADILLISDDAAMAHLIKPNMDSLNTPVLYCGINWSAEKYALEPEKCSGMLEVLPIDTLLKTVKHVAPNYKSLTVLSENTLSAQNDKAVLEPIYHNNGFSVDYAFVDNFEEWKLAYQKAAKNAHLIYFPTNGAIQDWNEKEALQLIQQHPAVMVTCDDFMMKYCLLGYTKVAIEQGNWMAGEAIALLQNSKNITDIPVCSNQEIKKYINKSMMEIVDFPIQNIPSWESFNTEDYE</sequence>
<evidence type="ECO:0000313" key="1">
    <source>
        <dbReference type="EMBL" id="GJM64351.1"/>
    </source>
</evidence>
<dbReference type="PANTHER" id="PTHR35271:SF1">
    <property type="entry name" value="ABC TRANSPORTER, SUBSTRATE-BINDING LIPOPROTEIN"/>
    <property type="match status" value="1"/>
</dbReference>
<proteinExistence type="predicted"/>
<keyword evidence="2" id="KW-1185">Reference proteome</keyword>
<dbReference type="PANTHER" id="PTHR35271">
    <property type="entry name" value="ABC TRANSPORTER, SUBSTRATE-BINDING LIPOPROTEIN-RELATED"/>
    <property type="match status" value="1"/>
</dbReference>
<dbReference type="EMBL" id="BQKE01000005">
    <property type="protein sequence ID" value="GJM64351.1"/>
    <property type="molecule type" value="Genomic_DNA"/>
</dbReference>
<dbReference type="Pfam" id="PF04392">
    <property type="entry name" value="ABC_sub_bind"/>
    <property type="match status" value="1"/>
</dbReference>
<organism evidence="1 2">
    <name type="scientific">Persicobacter diffluens</name>
    <dbReference type="NCBI Taxonomy" id="981"/>
    <lineage>
        <taxon>Bacteria</taxon>
        <taxon>Pseudomonadati</taxon>
        <taxon>Bacteroidota</taxon>
        <taxon>Cytophagia</taxon>
        <taxon>Cytophagales</taxon>
        <taxon>Persicobacteraceae</taxon>
        <taxon>Persicobacter</taxon>
    </lineage>
</organism>
<accession>A0AAN4W457</accession>
<dbReference type="AlphaFoldDB" id="A0AAN4W457"/>
<name>A0AAN4W457_9BACT</name>
<dbReference type="RefSeq" id="WP_338239417.1">
    <property type="nucleotide sequence ID" value="NZ_BQKE01000005.1"/>
</dbReference>
<evidence type="ECO:0000313" key="2">
    <source>
        <dbReference type="Proteomes" id="UP001310022"/>
    </source>
</evidence>
<comment type="caution">
    <text evidence="1">The sequence shown here is derived from an EMBL/GenBank/DDBJ whole genome shotgun (WGS) entry which is preliminary data.</text>
</comment>
<protein>
    <submittedName>
        <fullName evidence="1">Uncharacterized protein</fullName>
    </submittedName>
</protein>
<dbReference type="Gene3D" id="3.40.50.2300">
    <property type="match status" value="2"/>
</dbReference>